<reference evidence="2 3" key="1">
    <citation type="submission" date="2016-02" db="EMBL/GenBank/DDBJ databases">
        <title>Genome analysis of coral dinoflagellate symbionts highlights evolutionary adaptations to a symbiotic lifestyle.</title>
        <authorList>
            <person name="Aranda M."/>
            <person name="Li Y."/>
            <person name="Liew Y.J."/>
            <person name="Baumgarten S."/>
            <person name="Simakov O."/>
            <person name="Wilson M."/>
            <person name="Piel J."/>
            <person name="Ashoor H."/>
            <person name="Bougouffa S."/>
            <person name="Bajic V.B."/>
            <person name="Ryu T."/>
            <person name="Ravasi T."/>
            <person name="Bayer T."/>
            <person name="Micklem G."/>
            <person name="Kim H."/>
            <person name="Bhak J."/>
            <person name="Lajeunesse T.C."/>
            <person name="Voolstra C.R."/>
        </authorList>
    </citation>
    <scope>NUCLEOTIDE SEQUENCE [LARGE SCALE GENOMIC DNA]</scope>
    <source>
        <strain evidence="2 3">CCMP2467</strain>
    </source>
</reference>
<evidence type="ECO:0000256" key="1">
    <source>
        <dbReference type="SAM" id="Phobius"/>
    </source>
</evidence>
<keyword evidence="3" id="KW-1185">Reference proteome</keyword>
<organism evidence="2 3">
    <name type="scientific">Symbiodinium microadriaticum</name>
    <name type="common">Dinoflagellate</name>
    <name type="synonym">Zooxanthella microadriatica</name>
    <dbReference type="NCBI Taxonomy" id="2951"/>
    <lineage>
        <taxon>Eukaryota</taxon>
        <taxon>Sar</taxon>
        <taxon>Alveolata</taxon>
        <taxon>Dinophyceae</taxon>
        <taxon>Suessiales</taxon>
        <taxon>Symbiodiniaceae</taxon>
        <taxon>Symbiodinium</taxon>
    </lineage>
</organism>
<accession>A0A1Q9ER35</accession>
<protein>
    <submittedName>
        <fullName evidence="2">Uncharacterized protein</fullName>
    </submittedName>
</protein>
<feature type="transmembrane region" description="Helical" evidence="1">
    <location>
        <begin position="479"/>
        <end position="505"/>
    </location>
</feature>
<keyword evidence="1" id="KW-1133">Transmembrane helix</keyword>
<sequence length="509" mass="57537">MLDDYSFYVNILDCHILHINVADDHTSYNSGINYCILYMTRSLCHIFYINIIDDQILFFKHALCPNIVRSEILRSSNLCELNRCDHTLDIVTLQGYTLRRSPFTTAPLTSPATTRLSQSPSFTSKSSATIFHANIFCHYALCHHKWRTASFLVGVVAFVGTMSCVESVSAAGDDYPMAETMIVGANVGINTRRSLMACYSQRRRYNARRFEDMKQSEEIMKQCVIEAKALSKLYTLSESTFAIEAKALSKLYTLPENTFVDIRACSVLWTDNAVIEVKALSKLHTLPGNTLVDIPACSVLWADSAVRLRAATGIFLLSSAVVHCFAIFVARLCAAAEIFLLFSPVAHSFDIFIVQIYATVYILSLVHRCFCSLLLSSPASLQAIATSSPLVRRAHLLHQHHRLPRPLHQMFAEHLFYNNVENYFTCTSTVLASTTSTTTSCKTICPPHLFDNNIVVYHILYINNVDNHDFYIHITDYHILYIIVCAYDIFYISFIGNHILCTVMFDDHI</sequence>
<keyword evidence="1" id="KW-0472">Membrane</keyword>
<dbReference type="Proteomes" id="UP000186817">
    <property type="component" value="Unassembled WGS sequence"/>
</dbReference>
<feature type="transmembrane region" description="Helical" evidence="1">
    <location>
        <begin position="314"/>
        <end position="342"/>
    </location>
</feature>
<dbReference type="AlphaFoldDB" id="A0A1Q9ER35"/>
<comment type="caution">
    <text evidence="2">The sequence shown here is derived from an EMBL/GenBank/DDBJ whole genome shotgun (WGS) entry which is preliminary data.</text>
</comment>
<proteinExistence type="predicted"/>
<dbReference type="OrthoDB" id="423626at2759"/>
<keyword evidence="1" id="KW-0812">Transmembrane</keyword>
<evidence type="ECO:0000313" key="2">
    <source>
        <dbReference type="EMBL" id="OLQ09889.1"/>
    </source>
</evidence>
<dbReference type="EMBL" id="LSRX01000088">
    <property type="protein sequence ID" value="OLQ09889.1"/>
    <property type="molecule type" value="Genomic_DNA"/>
</dbReference>
<gene>
    <name evidence="2" type="ORF">AK812_SmicGene6472</name>
</gene>
<evidence type="ECO:0000313" key="3">
    <source>
        <dbReference type="Proteomes" id="UP000186817"/>
    </source>
</evidence>
<name>A0A1Q9ER35_SYMMI</name>